<reference evidence="1" key="1">
    <citation type="submission" date="2020-12" db="EMBL/GenBank/DDBJ databases">
        <authorList>
            <person name="Rodrigo-Torres L."/>
            <person name="Arahal R. D."/>
            <person name="Lucena T."/>
        </authorList>
    </citation>
    <scope>NUCLEOTIDE SEQUENCE</scope>
    <source>
        <strain evidence="1">CECT 9390</strain>
    </source>
</reference>
<evidence type="ECO:0000313" key="1">
    <source>
        <dbReference type="EMBL" id="CAD7815590.1"/>
    </source>
</evidence>
<keyword evidence="2" id="KW-1185">Reference proteome</keyword>
<dbReference type="EMBL" id="CAJIMS010000001">
    <property type="protein sequence ID" value="CAD7815590.1"/>
    <property type="molecule type" value="Genomic_DNA"/>
</dbReference>
<evidence type="ECO:0008006" key="3">
    <source>
        <dbReference type="Google" id="ProtNLM"/>
    </source>
</evidence>
<proteinExistence type="predicted"/>
<dbReference type="Gene3D" id="3.40.630.30">
    <property type="match status" value="1"/>
</dbReference>
<dbReference type="Proteomes" id="UP000662618">
    <property type="component" value="Unassembled WGS sequence"/>
</dbReference>
<organism evidence="1 2">
    <name type="scientific">Chryseobacterium aquaeductus</name>
    <dbReference type="NCBI Taxonomy" id="2675056"/>
    <lineage>
        <taxon>Bacteria</taxon>
        <taxon>Pseudomonadati</taxon>
        <taxon>Bacteroidota</taxon>
        <taxon>Flavobacteriia</taxon>
        <taxon>Flavobacteriales</taxon>
        <taxon>Weeksellaceae</taxon>
        <taxon>Chryseobacterium group</taxon>
        <taxon>Chryseobacterium</taxon>
    </lineage>
</organism>
<comment type="caution">
    <text evidence="1">The sequence shown here is derived from an EMBL/GenBank/DDBJ whole genome shotgun (WGS) entry which is preliminary data.</text>
</comment>
<dbReference type="AlphaFoldDB" id="A0A9N8QRQ0"/>
<accession>A0A9N8QRQ0</accession>
<gene>
    <name evidence="1" type="ORF">CHRY9390_02998</name>
</gene>
<protein>
    <recommendedName>
        <fullName evidence="3">BioF2-like acetyltransferase domain-containing protein</fullName>
    </recommendedName>
</protein>
<sequence>MIRKLKYHEIDFEKYTHCLENSQQRKYSATKSFLDITTDKKWELLVYNDYEAIMPIPYITKMGFKLVINPKLCQQLGIFSSKDDVQINDLFLDFAEKNYRIWYYAFNDVNRFSRDLKQRKNYLIYPENYESVRQRYSPKRKRKLRLDDEVLRNSEVKELNFKKIEKFITENSIGAKDDHDRNKFLKIFSDLGKANLIKFVAFIYKKKIINALAVYSDQNTIALLGTFNDKNYVKLSGSSVLIDHTIFKNIESKIFDFEGSEIPSVEEFFTGFRPVLKTYSVIQRSKQELIKGFFKLNHKKIILYSKVEPNFLSALS</sequence>
<name>A0A9N8QRQ0_9FLAO</name>
<dbReference type="RefSeq" id="WP_185680854.1">
    <property type="nucleotide sequence ID" value="NZ_CAJIMS010000001.1"/>
</dbReference>
<evidence type="ECO:0000313" key="2">
    <source>
        <dbReference type="Proteomes" id="UP000662618"/>
    </source>
</evidence>